<comment type="caution">
    <text evidence="2">The sequence shown here is derived from an EMBL/GenBank/DDBJ whole genome shotgun (WGS) entry which is preliminary data.</text>
</comment>
<dbReference type="Proteomes" id="UP001428817">
    <property type="component" value="Unassembled WGS sequence"/>
</dbReference>
<dbReference type="InterPro" id="IPR003346">
    <property type="entry name" value="Transposase_20"/>
</dbReference>
<sequence>MKAQDSGCVTGNLRRPKRYNRRLRRVFYIAALSSIRAGGPSRAFYDRKRGERLIHTQALLALARRLVDVLWALLRDGRTFTPTAPQPTTAAA</sequence>
<proteinExistence type="predicted"/>
<keyword evidence="3" id="KW-1185">Reference proteome</keyword>
<organism evidence="2 3">
    <name type="scientific">Pseudonocardia eucalypti</name>
    <dbReference type="NCBI Taxonomy" id="648755"/>
    <lineage>
        <taxon>Bacteria</taxon>
        <taxon>Bacillati</taxon>
        <taxon>Actinomycetota</taxon>
        <taxon>Actinomycetes</taxon>
        <taxon>Pseudonocardiales</taxon>
        <taxon>Pseudonocardiaceae</taxon>
        <taxon>Pseudonocardia</taxon>
    </lineage>
</organism>
<feature type="domain" description="Transposase IS116/IS110/IS902 C-terminal" evidence="1">
    <location>
        <begin position="4"/>
        <end position="45"/>
    </location>
</feature>
<reference evidence="3" key="1">
    <citation type="journal article" date="2019" name="Int. J. Syst. Evol. Microbiol.">
        <title>The Global Catalogue of Microorganisms (GCM) 10K type strain sequencing project: providing services to taxonomists for standard genome sequencing and annotation.</title>
        <authorList>
            <consortium name="The Broad Institute Genomics Platform"/>
            <consortium name="The Broad Institute Genome Sequencing Center for Infectious Disease"/>
            <person name="Wu L."/>
            <person name="Ma J."/>
        </authorList>
    </citation>
    <scope>NUCLEOTIDE SEQUENCE [LARGE SCALE GENOMIC DNA]</scope>
    <source>
        <strain evidence="3">JCM 18303</strain>
    </source>
</reference>
<gene>
    <name evidence="2" type="ORF">GCM10023321_32240</name>
</gene>
<evidence type="ECO:0000313" key="3">
    <source>
        <dbReference type="Proteomes" id="UP001428817"/>
    </source>
</evidence>
<dbReference type="Pfam" id="PF02371">
    <property type="entry name" value="Transposase_20"/>
    <property type="match status" value="1"/>
</dbReference>
<accession>A0ABP9Q827</accession>
<dbReference type="PANTHER" id="PTHR33055:SF3">
    <property type="entry name" value="PUTATIVE TRANSPOSASE FOR IS117-RELATED"/>
    <property type="match status" value="1"/>
</dbReference>
<dbReference type="InterPro" id="IPR047650">
    <property type="entry name" value="Transpos_IS110"/>
</dbReference>
<name>A0ABP9Q827_9PSEU</name>
<evidence type="ECO:0000313" key="2">
    <source>
        <dbReference type="EMBL" id="GAA5156467.1"/>
    </source>
</evidence>
<protein>
    <recommendedName>
        <fullName evidence="1">Transposase IS116/IS110/IS902 C-terminal domain-containing protein</fullName>
    </recommendedName>
</protein>
<dbReference type="EMBL" id="BAABJP010000014">
    <property type="protein sequence ID" value="GAA5156467.1"/>
    <property type="molecule type" value="Genomic_DNA"/>
</dbReference>
<evidence type="ECO:0000259" key="1">
    <source>
        <dbReference type="Pfam" id="PF02371"/>
    </source>
</evidence>
<dbReference type="PANTHER" id="PTHR33055">
    <property type="entry name" value="TRANSPOSASE FOR INSERTION SEQUENCE ELEMENT IS1111A"/>
    <property type="match status" value="1"/>
</dbReference>